<keyword evidence="3" id="KW-0540">Nuclease</keyword>
<dbReference type="SUPFAM" id="SSF53098">
    <property type="entry name" value="Ribonuclease H-like"/>
    <property type="match status" value="1"/>
</dbReference>
<reference evidence="2 4" key="3">
    <citation type="journal article" date="2024" name="Syst. Appl. Microbiol.">
        <title>Helicobacter cappadocius sp. nov., from lizards: The first psychrotrophic Helicobacter species.</title>
        <authorList>
            <person name="Aydin F."/>
            <person name="Tarhane S."/>
            <person name="Karakaya E."/>
            <person name="Abay S."/>
            <person name="Kayman T."/>
            <person name="Guran O."/>
            <person name="Bozkurt E."/>
            <person name="Uzum N."/>
            <person name="Avci A."/>
            <person name="Olgun K."/>
            <person name="Jablonski D."/>
            <person name="Guran C."/>
            <person name="Burcin Saticioglu I."/>
        </authorList>
    </citation>
    <scope>NUCLEOTIDE SEQUENCE [LARGE SCALE GENOMIC DNA]</scope>
    <source>
        <strain evidence="2">Faydin-H75</strain>
        <strain evidence="4">faydin-H76</strain>
    </source>
</reference>
<dbReference type="InterPro" id="IPR036397">
    <property type="entry name" value="RNaseH_sf"/>
</dbReference>
<dbReference type="EMBL" id="JAUPEV010000004">
    <property type="protein sequence ID" value="MDO7252973.1"/>
    <property type="molecule type" value="Genomic_DNA"/>
</dbReference>
<dbReference type="RefSeq" id="WP_305516817.1">
    <property type="nucleotide sequence ID" value="NZ_JAUPEV010000004.1"/>
</dbReference>
<sequence length="275" mass="31995">MLCVFDIETVPDIGIIQKNFTDLEELSEIEICQKAMTDQKEKSGSDFLPIYLHRIVSISSVIADEYGHFIKVGNFGKANNLNTEDTEKSIIEDFLKFINKSQPKLVSFNGRGFDLPTIMLRAMKYNLSAHGYYEQDNSAFNKTKWENYRQRFSERFHTDLLDSLGHFGMIRNLKLDNICSMLNIPGKYDMSGNQVYKIFYDKEMELQTRIAKIDEYCQSDVLNTYWLYLKYELLKGEMILGDYFSILDGFAHKIPKDMGYTDVFINAIKEELKNA</sequence>
<organism evidence="3 4">
    <name type="scientific">Helicobacter cappadocius</name>
    <dbReference type="NCBI Taxonomy" id="3063998"/>
    <lineage>
        <taxon>Bacteria</taxon>
        <taxon>Pseudomonadati</taxon>
        <taxon>Campylobacterota</taxon>
        <taxon>Epsilonproteobacteria</taxon>
        <taxon>Campylobacterales</taxon>
        <taxon>Helicobacteraceae</taxon>
        <taxon>Helicobacter</taxon>
    </lineage>
</organism>
<dbReference type="InterPro" id="IPR019288">
    <property type="entry name" value="3'-5'_exonuclease_PolB-like"/>
</dbReference>
<name>A0AA90PS01_9HELI</name>
<evidence type="ECO:0000313" key="3">
    <source>
        <dbReference type="EMBL" id="MDP2539037.1"/>
    </source>
</evidence>
<dbReference type="GO" id="GO:0003676">
    <property type="term" value="F:nucleic acid binding"/>
    <property type="evidence" value="ECO:0007669"/>
    <property type="project" value="InterPro"/>
</dbReference>
<reference evidence="2" key="2">
    <citation type="submission" date="2023-07" db="EMBL/GenBank/DDBJ databases">
        <authorList>
            <person name="Aydin F."/>
            <person name="Tarhane S."/>
            <person name="Saticioglu I.B."/>
            <person name="Karakaya E."/>
            <person name="Abay S."/>
            <person name="Guran O."/>
            <person name="Bozkurt E."/>
            <person name="Uzum N."/>
            <person name="Olgun K."/>
            <person name="Jablonski D."/>
        </authorList>
    </citation>
    <scope>NUCLEOTIDE SEQUENCE</scope>
    <source>
        <strain evidence="2">Faydin-H75</strain>
    </source>
</reference>
<dbReference type="Proteomes" id="UP001240777">
    <property type="component" value="Unassembled WGS sequence"/>
</dbReference>
<dbReference type="InterPro" id="IPR012337">
    <property type="entry name" value="RNaseH-like_sf"/>
</dbReference>
<reference evidence="3 5" key="1">
    <citation type="submission" date="2023-07" db="EMBL/GenBank/DDBJ databases">
        <title>Unpublished Manusciprt.</title>
        <authorList>
            <person name="Aydin F."/>
            <person name="Tarhane S."/>
            <person name="Saticioglu I.B."/>
            <person name="Karakaya E."/>
            <person name="Abay S."/>
            <person name="Guran O."/>
            <person name="Bozkurt E."/>
            <person name="Uzum N."/>
            <person name="Olgun K."/>
            <person name="Jablonski D."/>
        </authorList>
    </citation>
    <scope>NUCLEOTIDE SEQUENCE</scope>
    <source>
        <strain evidence="5">faydin-H75</strain>
        <strain evidence="3">Faydin-H76</strain>
    </source>
</reference>
<keyword evidence="3" id="KW-0378">Hydrolase</keyword>
<evidence type="ECO:0000259" key="1">
    <source>
        <dbReference type="Pfam" id="PF10108"/>
    </source>
</evidence>
<accession>A0AA90PS01</accession>
<proteinExistence type="predicted"/>
<dbReference type="EMBL" id="JAUYZK010000005">
    <property type="protein sequence ID" value="MDP2539037.1"/>
    <property type="molecule type" value="Genomic_DNA"/>
</dbReference>
<keyword evidence="3" id="KW-0269">Exonuclease</keyword>
<evidence type="ECO:0000313" key="2">
    <source>
        <dbReference type="EMBL" id="MDO7252973.1"/>
    </source>
</evidence>
<dbReference type="Pfam" id="PF10108">
    <property type="entry name" value="DNA_pol_B_exo2"/>
    <property type="match status" value="1"/>
</dbReference>
<comment type="caution">
    <text evidence="3">The sequence shown here is derived from an EMBL/GenBank/DDBJ whole genome shotgun (WGS) entry which is preliminary data.</text>
</comment>
<dbReference type="AlphaFoldDB" id="A0AA90PS01"/>
<dbReference type="GO" id="GO:0004527">
    <property type="term" value="F:exonuclease activity"/>
    <property type="evidence" value="ECO:0007669"/>
    <property type="project" value="UniProtKB-KW"/>
</dbReference>
<feature type="domain" description="Predicted 3'-5' exonuclease PolB-like" evidence="1">
    <location>
        <begin position="45"/>
        <end position="254"/>
    </location>
</feature>
<evidence type="ECO:0000313" key="5">
    <source>
        <dbReference type="Proteomes" id="UP001240777"/>
    </source>
</evidence>
<gene>
    <name evidence="2" type="ORF">Q5I04_03480</name>
    <name evidence="3" type="ORF">Q5I06_04520</name>
</gene>
<keyword evidence="5" id="KW-1185">Reference proteome</keyword>
<dbReference type="Gene3D" id="3.30.420.10">
    <property type="entry name" value="Ribonuclease H-like superfamily/Ribonuclease H"/>
    <property type="match status" value="1"/>
</dbReference>
<dbReference type="EC" id="3.1.-.-" evidence="3"/>
<protein>
    <submittedName>
        <fullName evidence="3">3'-5' exonuclease</fullName>
        <ecNumber evidence="3">3.1.-.-</ecNumber>
    </submittedName>
</protein>
<dbReference type="CDD" id="cd05782">
    <property type="entry name" value="DNA_polB_like1_exo"/>
    <property type="match status" value="1"/>
</dbReference>
<evidence type="ECO:0000313" key="4">
    <source>
        <dbReference type="Proteomes" id="UP001177258"/>
    </source>
</evidence>
<dbReference type="Proteomes" id="UP001177258">
    <property type="component" value="Unassembled WGS sequence"/>
</dbReference>